<reference evidence="4" key="1">
    <citation type="submission" date="2023-12" db="EMBL/GenBank/DDBJ databases">
        <title>Genome assembly of Anisodus tanguticus.</title>
        <authorList>
            <person name="Wang Y.-J."/>
        </authorList>
    </citation>
    <scope>NUCLEOTIDE SEQUENCE</scope>
    <source>
        <strain evidence="4">KB-2021</strain>
        <tissue evidence="4">Leaf</tissue>
    </source>
</reference>
<dbReference type="AlphaFoldDB" id="A0AAE1RDW7"/>
<evidence type="ECO:0000313" key="4">
    <source>
        <dbReference type="EMBL" id="KAK4350429.1"/>
    </source>
</evidence>
<feature type="domain" description="RDR1/2-like RRM" evidence="2">
    <location>
        <begin position="19"/>
        <end position="83"/>
    </location>
</feature>
<dbReference type="InterPro" id="IPR057590">
    <property type="entry name" value="PH_RDR1/2-like"/>
</dbReference>
<evidence type="ECO:0000259" key="1">
    <source>
        <dbReference type="Pfam" id="PF24823"/>
    </source>
</evidence>
<organism evidence="4 5">
    <name type="scientific">Anisodus tanguticus</name>
    <dbReference type="NCBI Taxonomy" id="243964"/>
    <lineage>
        <taxon>Eukaryota</taxon>
        <taxon>Viridiplantae</taxon>
        <taxon>Streptophyta</taxon>
        <taxon>Embryophyta</taxon>
        <taxon>Tracheophyta</taxon>
        <taxon>Spermatophyta</taxon>
        <taxon>Magnoliopsida</taxon>
        <taxon>eudicotyledons</taxon>
        <taxon>Gunneridae</taxon>
        <taxon>Pentapetalae</taxon>
        <taxon>asterids</taxon>
        <taxon>lamiids</taxon>
        <taxon>Solanales</taxon>
        <taxon>Solanaceae</taxon>
        <taxon>Solanoideae</taxon>
        <taxon>Hyoscyameae</taxon>
        <taxon>Anisodus</taxon>
    </lineage>
</organism>
<dbReference type="InterPro" id="IPR058751">
    <property type="entry name" value="RDRP_helical"/>
</dbReference>
<feature type="domain" description="RDR1/2-like PH-like" evidence="1">
    <location>
        <begin position="164"/>
        <end position="196"/>
    </location>
</feature>
<name>A0AAE1RDW7_9SOLA</name>
<feature type="domain" description="RDRP helical" evidence="3">
    <location>
        <begin position="212"/>
        <end position="271"/>
    </location>
</feature>
<dbReference type="Proteomes" id="UP001291623">
    <property type="component" value="Unassembled WGS sequence"/>
</dbReference>
<dbReference type="Pfam" id="PF24823">
    <property type="entry name" value="PH_RDR2"/>
    <property type="match status" value="1"/>
</dbReference>
<dbReference type="InterPro" id="IPR058763">
    <property type="entry name" value="RRM_RDR1/2-like"/>
</dbReference>
<protein>
    <submittedName>
        <fullName evidence="4">Uncharacterized protein</fullName>
    </submittedName>
</protein>
<dbReference type="Pfam" id="PF26252">
    <property type="entry name" value="RdRP_helical"/>
    <property type="match status" value="1"/>
</dbReference>
<accession>A0AAE1RDW7</accession>
<sequence>MKRHGYKEESYSNCEGIKDLFDFFDSSIGKGSVYACDIFSEHKNWKSREHGRVQFETLQAKSQSLSLSEQGKLFFKGNQLSLVLSFDDIIARPVEPKNRFKNGFLHSGVLVKKDFMEMRLFRIIGLTSPFQLDVRCYCIICPNDGLFDLIRIPSPLVIVYGRWLKHAPKLYQRVSGPAVASKFTADRYHICKEDYLYLDKVGNIYSASEFVPLVSSPSDLKLPYEILFQLNALVHTQKISLGAVDTDLIEVLSKLELDTAMMILQKMQSCGQPVSSL</sequence>
<comment type="caution">
    <text evidence="4">The sequence shown here is derived from an EMBL/GenBank/DDBJ whole genome shotgun (WGS) entry which is preliminary data.</text>
</comment>
<gene>
    <name evidence="4" type="ORF">RND71_029742</name>
</gene>
<evidence type="ECO:0000259" key="3">
    <source>
        <dbReference type="Pfam" id="PF26252"/>
    </source>
</evidence>
<dbReference type="EMBL" id="JAVYJV010000016">
    <property type="protein sequence ID" value="KAK4350429.1"/>
    <property type="molecule type" value="Genomic_DNA"/>
</dbReference>
<evidence type="ECO:0000259" key="2">
    <source>
        <dbReference type="Pfam" id="PF26250"/>
    </source>
</evidence>
<keyword evidence="5" id="KW-1185">Reference proteome</keyword>
<proteinExistence type="predicted"/>
<dbReference type="Pfam" id="PF26250">
    <property type="entry name" value="RRM_RdRP1_2"/>
    <property type="match status" value="1"/>
</dbReference>
<evidence type="ECO:0000313" key="5">
    <source>
        <dbReference type="Proteomes" id="UP001291623"/>
    </source>
</evidence>